<evidence type="ECO:0000313" key="4">
    <source>
        <dbReference type="EMBL" id="APT46105.1"/>
    </source>
</evidence>
<dbReference type="GO" id="GO:0032259">
    <property type="term" value="P:methylation"/>
    <property type="evidence" value="ECO:0007669"/>
    <property type="project" value="UniProtKB-KW"/>
</dbReference>
<proteinExistence type="predicted"/>
<dbReference type="EMBL" id="CP015607">
    <property type="protein sequence ID" value="APT46105.1"/>
    <property type="molecule type" value="Genomic_DNA"/>
</dbReference>
<evidence type="ECO:0000313" key="5">
    <source>
        <dbReference type="Proteomes" id="UP000185426"/>
    </source>
</evidence>
<evidence type="ECO:0000259" key="3">
    <source>
        <dbReference type="Pfam" id="PF13847"/>
    </source>
</evidence>
<dbReference type="RefSeq" id="WP_075622307.1">
    <property type="nucleotide sequence ID" value="NZ_CP015607.1"/>
</dbReference>
<evidence type="ECO:0000256" key="1">
    <source>
        <dbReference type="ARBA" id="ARBA00022603"/>
    </source>
</evidence>
<dbReference type="GO" id="GO:0008168">
    <property type="term" value="F:methyltransferase activity"/>
    <property type="evidence" value="ECO:0007669"/>
    <property type="project" value="UniProtKB-KW"/>
</dbReference>
<dbReference type="CDD" id="cd02440">
    <property type="entry name" value="AdoMet_MTases"/>
    <property type="match status" value="1"/>
</dbReference>
<reference evidence="4 5" key="1">
    <citation type="submission" date="2016-05" db="EMBL/GenBank/DDBJ databases">
        <title>Complete Genome and Methylome Analysis of Psychrotrophic Bacterial Isolates from Antarctic Lake Untersee.</title>
        <authorList>
            <person name="Fomenkov A."/>
            <person name="Akimov V.N."/>
            <person name="Vasilyeva L.V."/>
            <person name="Andersen D."/>
            <person name="Vincze T."/>
            <person name="Roberts R.J."/>
        </authorList>
    </citation>
    <scope>NUCLEOTIDE SEQUENCE [LARGE SCALE GENOMIC DNA]</scope>
    <source>
        <strain evidence="4 5">U14-5</strain>
    </source>
</reference>
<dbReference type="Proteomes" id="UP000185426">
    <property type="component" value="Chromosome"/>
</dbReference>
<dbReference type="SUPFAM" id="SSF53335">
    <property type="entry name" value="S-adenosyl-L-methionine-dependent methyltransferases"/>
    <property type="match status" value="1"/>
</dbReference>
<dbReference type="PANTHER" id="PTHR44942:SF4">
    <property type="entry name" value="METHYLTRANSFERASE TYPE 11 DOMAIN-CONTAINING PROTEIN"/>
    <property type="match status" value="1"/>
</dbReference>
<evidence type="ECO:0000256" key="2">
    <source>
        <dbReference type="ARBA" id="ARBA00022679"/>
    </source>
</evidence>
<dbReference type="InterPro" id="IPR029063">
    <property type="entry name" value="SAM-dependent_MTases_sf"/>
</dbReference>
<dbReference type="Gene3D" id="3.40.50.150">
    <property type="entry name" value="Vaccinia Virus protein VP39"/>
    <property type="match status" value="1"/>
</dbReference>
<dbReference type="InterPro" id="IPR051052">
    <property type="entry name" value="Diverse_substrate_MTase"/>
</dbReference>
<dbReference type="AlphaFoldDB" id="A0A1L6ZHV1"/>
<protein>
    <submittedName>
        <fullName evidence="4">Methyltransferase</fullName>
    </submittedName>
</protein>
<dbReference type="InterPro" id="IPR025714">
    <property type="entry name" value="Methyltranfer_dom"/>
</dbReference>
<sequence length="257" mass="29235">MNPYAKAENQFSQNAENYRDSPIFAAGEELEWMKTTAHAKGHEHLLDIGCAAGHTVFSFSDVISKGIGIDVTQKMIEVAAALAEERHLNHITFEQAAAEALPFSDESFDLVTCRFAAHHFPNLQASMSEISRVLKKGGQFLLVDHYAPENTAQDSFINHLNRLRDPSHVRESSLSEWKQLFADNQLTQKEIRYWDLHIDYQDWIIRGRTPENIQKEIVSHLQAADPDTKQLFQLQFDAQHQPISFCLKAALLQGIKH</sequence>
<dbReference type="Pfam" id="PF13847">
    <property type="entry name" value="Methyltransf_31"/>
    <property type="match status" value="1"/>
</dbReference>
<keyword evidence="2 4" id="KW-0808">Transferase</keyword>
<accession>A0A1L6ZHV1</accession>
<feature type="domain" description="Methyltransferase" evidence="3">
    <location>
        <begin position="42"/>
        <end position="173"/>
    </location>
</feature>
<gene>
    <name evidence="4" type="ORF">BSA145_09525</name>
</gene>
<keyword evidence="1 4" id="KW-0489">Methyltransferase</keyword>
<dbReference type="PANTHER" id="PTHR44942">
    <property type="entry name" value="METHYLTRANSF_11 DOMAIN-CONTAINING PROTEIN"/>
    <property type="match status" value="1"/>
</dbReference>
<organism evidence="4 5">
    <name type="scientific">Bacillus safensis</name>
    <dbReference type="NCBI Taxonomy" id="561879"/>
    <lineage>
        <taxon>Bacteria</taxon>
        <taxon>Bacillati</taxon>
        <taxon>Bacillota</taxon>
        <taxon>Bacilli</taxon>
        <taxon>Bacillales</taxon>
        <taxon>Bacillaceae</taxon>
        <taxon>Bacillus</taxon>
    </lineage>
</organism>
<name>A0A1L6ZHV1_BACIA</name>